<dbReference type="AlphaFoldDB" id="A0A078ASD6"/>
<name>A0A078ASD6_STYLE</name>
<keyword evidence="5 10" id="KW-0418">Kinase</keyword>
<evidence type="ECO:0000256" key="2">
    <source>
        <dbReference type="ARBA" id="ARBA00022527"/>
    </source>
</evidence>
<proteinExistence type="predicted"/>
<dbReference type="Pfam" id="PF00069">
    <property type="entry name" value="Pkinase"/>
    <property type="match status" value="1"/>
</dbReference>
<dbReference type="SMART" id="SM00220">
    <property type="entry name" value="S_TKc"/>
    <property type="match status" value="1"/>
</dbReference>
<gene>
    <name evidence="10" type="primary">Contig18626.g19790</name>
    <name evidence="10" type="ORF">STYLEM_13940</name>
</gene>
<evidence type="ECO:0000256" key="4">
    <source>
        <dbReference type="ARBA" id="ARBA00022741"/>
    </source>
</evidence>
<comment type="catalytic activity">
    <reaction evidence="7">
        <text>L-threonyl-[protein] + ATP = O-phospho-L-threonyl-[protein] + ADP + H(+)</text>
        <dbReference type="Rhea" id="RHEA:46608"/>
        <dbReference type="Rhea" id="RHEA-COMP:11060"/>
        <dbReference type="Rhea" id="RHEA-COMP:11605"/>
        <dbReference type="ChEBI" id="CHEBI:15378"/>
        <dbReference type="ChEBI" id="CHEBI:30013"/>
        <dbReference type="ChEBI" id="CHEBI:30616"/>
        <dbReference type="ChEBI" id="CHEBI:61977"/>
        <dbReference type="ChEBI" id="CHEBI:456216"/>
        <dbReference type="EC" id="2.7.11.1"/>
    </reaction>
</comment>
<evidence type="ECO:0000256" key="5">
    <source>
        <dbReference type="ARBA" id="ARBA00022777"/>
    </source>
</evidence>
<keyword evidence="4" id="KW-0547">Nucleotide-binding</keyword>
<dbReference type="GO" id="GO:0005524">
    <property type="term" value="F:ATP binding"/>
    <property type="evidence" value="ECO:0007669"/>
    <property type="project" value="UniProtKB-KW"/>
</dbReference>
<dbReference type="GO" id="GO:0004674">
    <property type="term" value="F:protein serine/threonine kinase activity"/>
    <property type="evidence" value="ECO:0007669"/>
    <property type="project" value="UniProtKB-KW"/>
</dbReference>
<evidence type="ECO:0000313" key="10">
    <source>
        <dbReference type="EMBL" id="CDW84871.1"/>
    </source>
</evidence>
<evidence type="ECO:0000256" key="3">
    <source>
        <dbReference type="ARBA" id="ARBA00022679"/>
    </source>
</evidence>
<dbReference type="EC" id="2.7.11.1" evidence="1"/>
<dbReference type="PANTHER" id="PTHR44899">
    <property type="entry name" value="CAMK FAMILY PROTEIN KINASE"/>
    <property type="match status" value="1"/>
</dbReference>
<feature type="domain" description="Protein kinase" evidence="9">
    <location>
        <begin position="1"/>
        <end position="101"/>
    </location>
</feature>
<evidence type="ECO:0000256" key="8">
    <source>
        <dbReference type="ARBA" id="ARBA00048679"/>
    </source>
</evidence>
<keyword evidence="2" id="KW-0723">Serine/threonine-protein kinase</keyword>
<dbReference type="Proteomes" id="UP000039865">
    <property type="component" value="Unassembled WGS sequence"/>
</dbReference>
<evidence type="ECO:0000256" key="7">
    <source>
        <dbReference type="ARBA" id="ARBA00047899"/>
    </source>
</evidence>
<evidence type="ECO:0000259" key="9">
    <source>
        <dbReference type="PROSITE" id="PS50011"/>
    </source>
</evidence>
<dbReference type="InterPro" id="IPR011009">
    <property type="entry name" value="Kinase-like_dom_sf"/>
</dbReference>
<accession>A0A078ASD6</accession>
<protein>
    <recommendedName>
        <fullName evidence="1">non-specific serine/threonine protein kinase</fullName>
        <ecNumber evidence="1">2.7.11.1</ecNumber>
    </recommendedName>
</protein>
<comment type="catalytic activity">
    <reaction evidence="8">
        <text>L-seryl-[protein] + ATP = O-phospho-L-seryl-[protein] + ADP + H(+)</text>
        <dbReference type="Rhea" id="RHEA:17989"/>
        <dbReference type="Rhea" id="RHEA-COMP:9863"/>
        <dbReference type="Rhea" id="RHEA-COMP:11604"/>
        <dbReference type="ChEBI" id="CHEBI:15378"/>
        <dbReference type="ChEBI" id="CHEBI:29999"/>
        <dbReference type="ChEBI" id="CHEBI:30616"/>
        <dbReference type="ChEBI" id="CHEBI:83421"/>
        <dbReference type="ChEBI" id="CHEBI:456216"/>
        <dbReference type="EC" id="2.7.11.1"/>
    </reaction>
</comment>
<sequence>MSYTQTGTPYYASPEIWRDKPYDLKSDMWSIGIIIYEIAMLKVPFKSDEIEGLYKLVCRGAYQNLDENLFSPQLAQLIRSLLSVTPNQRPSCDQVLALPFVYSMMIKLGMASEQILPEKQFGLNLKENNFKPSDIEPLLAPYNVLHIQSRLPKPEFDDIDRHKSYLDQAKDIFPRMTMIRSYPFRPGKLPVVQPQDPYETERLFDRSIKSQPTNIFQSLFNDDQEILFSKIQQEKQLLKIFDEKYKQEAERRRQERLDFYNRNKQEKHYFPEILLHKYDVQEKILSKLPYIPSQYGLSNNGRSIYGNSILSQPEQKYKNSTL</sequence>
<dbReference type="EMBL" id="CCKQ01013224">
    <property type="protein sequence ID" value="CDW84871.1"/>
    <property type="molecule type" value="Genomic_DNA"/>
</dbReference>
<dbReference type="InterPro" id="IPR000719">
    <property type="entry name" value="Prot_kinase_dom"/>
</dbReference>
<dbReference type="InParanoid" id="A0A078ASD6"/>
<dbReference type="PANTHER" id="PTHR44899:SF7">
    <property type="entry name" value="NIMA-RELATED KINASE"/>
    <property type="match status" value="1"/>
</dbReference>
<evidence type="ECO:0000256" key="1">
    <source>
        <dbReference type="ARBA" id="ARBA00012513"/>
    </source>
</evidence>
<evidence type="ECO:0000256" key="6">
    <source>
        <dbReference type="ARBA" id="ARBA00022840"/>
    </source>
</evidence>
<dbReference type="SUPFAM" id="SSF56112">
    <property type="entry name" value="Protein kinase-like (PK-like)"/>
    <property type="match status" value="1"/>
</dbReference>
<keyword evidence="6" id="KW-0067">ATP-binding</keyword>
<dbReference type="PROSITE" id="PS50011">
    <property type="entry name" value="PROTEIN_KINASE_DOM"/>
    <property type="match status" value="1"/>
</dbReference>
<organism evidence="10 11">
    <name type="scientific">Stylonychia lemnae</name>
    <name type="common">Ciliate</name>
    <dbReference type="NCBI Taxonomy" id="5949"/>
    <lineage>
        <taxon>Eukaryota</taxon>
        <taxon>Sar</taxon>
        <taxon>Alveolata</taxon>
        <taxon>Ciliophora</taxon>
        <taxon>Intramacronucleata</taxon>
        <taxon>Spirotrichea</taxon>
        <taxon>Stichotrichia</taxon>
        <taxon>Sporadotrichida</taxon>
        <taxon>Oxytrichidae</taxon>
        <taxon>Stylonychinae</taxon>
        <taxon>Stylonychia</taxon>
    </lineage>
</organism>
<keyword evidence="11" id="KW-1185">Reference proteome</keyword>
<reference evidence="10 11" key="1">
    <citation type="submission" date="2014-06" db="EMBL/GenBank/DDBJ databases">
        <authorList>
            <person name="Swart Estienne"/>
        </authorList>
    </citation>
    <scope>NUCLEOTIDE SEQUENCE [LARGE SCALE GENOMIC DNA]</scope>
    <source>
        <strain evidence="10 11">130c</strain>
    </source>
</reference>
<dbReference type="OrthoDB" id="248923at2759"/>
<dbReference type="Gene3D" id="1.10.510.10">
    <property type="entry name" value="Transferase(Phosphotransferase) domain 1"/>
    <property type="match status" value="1"/>
</dbReference>
<evidence type="ECO:0000313" key="11">
    <source>
        <dbReference type="Proteomes" id="UP000039865"/>
    </source>
</evidence>
<keyword evidence="3" id="KW-0808">Transferase</keyword>
<dbReference type="InterPro" id="IPR051131">
    <property type="entry name" value="NEK_Ser/Thr_kinase_NIMA"/>
</dbReference>